<dbReference type="OrthoDB" id="5784688at2"/>
<dbReference type="InterPro" id="IPR011090">
    <property type="entry name" value="Integr_conj_element_PFL4709"/>
</dbReference>
<dbReference type="Proteomes" id="UP000094769">
    <property type="component" value="Unassembled WGS sequence"/>
</dbReference>
<comment type="caution">
    <text evidence="2">The sequence shown here is derived from an EMBL/GenBank/DDBJ whole genome shotgun (WGS) entry which is preliminary data.</text>
</comment>
<evidence type="ECO:0000256" key="1">
    <source>
        <dbReference type="SAM" id="SignalP"/>
    </source>
</evidence>
<dbReference type="NCBIfam" id="TIGR03757">
    <property type="entry name" value="conj_TIGR03757"/>
    <property type="match status" value="1"/>
</dbReference>
<dbReference type="Pfam" id="PF07511">
    <property type="entry name" value="DUF1525"/>
    <property type="match status" value="1"/>
</dbReference>
<organism evidence="2 3">
    <name type="scientific">Candidatus Thiodiazotropha endolucinida</name>
    <dbReference type="NCBI Taxonomy" id="1655433"/>
    <lineage>
        <taxon>Bacteria</taxon>
        <taxon>Pseudomonadati</taxon>
        <taxon>Pseudomonadota</taxon>
        <taxon>Gammaproteobacteria</taxon>
        <taxon>Chromatiales</taxon>
        <taxon>Sedimenticolaceae</taxon>
        <taxon>Candidatus Thiodiazotropha</taxon>
    </lineage>
</organism>
<feature type="chain" id="PRO_5030595226" description="Integrating conjugative element protein" evidence="1">
    <location>
        <begin position="28"/>
        <end position="161"/>
    </location>
</feature>
<dbReference type="EMBL" id="MARB01000009">
    <property type="protein sequence ID" value="ODJ87784.1"/>
    <property type="molecule type" value="Genomic_DNA"/>
</dbReference>
<protein>
    <recommendedName>
        <fullName evidence="4">Integrating conjugative element protein</fullName>
    </recommendedName>
</protein>
<dbReference type="RefSeq" id="WP_083220656.1">
    <property type="nucleotide sequence ID" value="NZ_MARB01000009.1"/>
</dbReference>
<gene>
    <name evidence="2" type="ORF">CODIS_18920</name>
</gene>
<keyword evidence="3" id="KW-1185">Reference proteome</keyword>
<sequence length="161" mass="18264">MIRNSRSIRFVVPVRIVLAFFASVVQAGQLVEPHPHLVEVFTTTDSPIAGEAGISRRALRGEKEFHVYELDGLRSTEAKLSEGLPADPEQSKRLVQQRFQQLRQEDRTRIQRAAMGLAKAMQYGVDRYPAIVFDGQAVVYGVTDVQTAITHYRAWRREGKR</sequence>
<accession>A0A7Z0VMC9</accession>
<reference evidence="2 3" key="1">
    <citation type="submission" date="2016-06" db="EMBL/GenBank/DDBJ databases">
        <title>Genome sequence of endosymbiont of Candidatus Endolucinida thiodiazotropha.</title>
        <authorList>
            <person name="Poehlein A."/>
            <person name="Koenig S."/>
            <person name="Heiden S.E."/>
            <person name="Thuermer A."/>
            <person name="Voget S."/>
            <person name="Daniel R."/>
            <person name="Markert S."/>
            <person name="Gros O."/>
            <person name="Schweder T."/>
        </authorList>
    </citation>
    <scope>NUCLEOTIDE SEQUENCE [LARGE SCALE GENOMIC DNA]</scope>
    <source>
        <strain evidence="2 3">COS</strain>
    </source>
</reference>
<dbReference type="AlphaFoldDB" id="A0A7Z0VMC9"/>
<evidence type="ECO:0000313" key="2">
    <source>
        <dbReference type="EMBL" id="ODJ87784.1"/>
    </source>
</evidence>
<keyword evidence="1" id="KW-0732">Signal</keyword>
<evidence type="ECO:0000313" key="3">
    <source>
        <dbReference type="Proteomes" id="UP000094769"/>
    </source>
</evidence>
<proteinExistence type="predicted"/>
<name>A0A7Z0VMC9_9GAMM</name>
<evidence type="ECO:0008006" key="4">
    <source>
        <dbReference type="Google" id="ProtNLM"/>
    </source>
</evidence>
<feature type="signal peptide" evidence="1">
    <location>
        <begin position="1"/>
        <end position="27"/>
    </location>
</feature>